<keyword evidence="6 8" id="KW-0408">Iron</keyword>
<feature type="signal peptide" evidence="11">
    <location>
        <begin position="1"/>
        <end position="25"/>
    </location>
</feature>
<evidence type="ECO:0000256" key="6">
    <source>
        <dbReference type="ARBA" id="ARBA00023004"/>
    </source>
</evidence>
<dbReference type="Gene3D" id="1.10.630.10">
    <property type="entry name" value="Cytochrome P450"/>
    <property type="match status" value="1"/>
</dbReference>
<keyword evidence="3 8" id="KW-0349">Heme</keyword>
<dbReference type="PROSITE" id="PS00086">
    <property type="entry name" value="CYTOCHROME_P450"/>
    <property type="match status" value="1"/>
</dbReference>
<dbReference type="CDD" id="cd11072">
    <property type="entry name" value="CYP71-like"/>
    <property type="match status" value="1"/>
</dbReference>
<gene>
    <name evidence="12" type="ORF">F3Y22_tig00010263pilonHSYRG00035</name>
</gene>
<organism evidence="12 13">
    <name type="scientific">Hibiscus syriacus</name>
    <name type="common">Rose of Sharon</name>
    <dbReference type="NCBI Taxonomy" id="106335"/>
    <lineage>
        <taxon>Eukaryota</taxon>
        <taxon>Viridiplantae</taxon>
        <taxon>Streptophyta</taxon>
        <taxon>Embryophyta</taxon>
        <taxon>Tracheophyta</taxon>
        <taxon>Spermatophyta</taxon>
        <taxon>Magnoliopsida</taxon>
        <taxon>eudicotyledons</taxon>
        <taxon>Gunneridae</taxon>
        <taxon>Pentapetalae</taxon>
        <taxon>rosids</taxon>
        <taxon>malvids</taxon>
        <taxon>Malvales</taxon>
        <taxon>Malvaceae</taxon>
        <taxon>Malvoideae</taxon>
        <taxon>Hibiscus</taxon>
    </lineage>
</organism>
<feature type="transmembrane region" description="Helical" evidence="10">
    <location>
        <begin position="303"/>
        <end position="324"/>
    </location>
</feature>
<dbReference type="AlphaFoldDB" id="A0A6A3CBH6"/>
<evidence type="ECO:0000256" key="3">
    <source>
        <dbReference type="ARBA" id="ARBA00022617"/>
    </source>
</evidence>
<dbReference type="EMBL" id="VEPZ02000459">
    <property type="protein sequence ID" value="KAE8724532.1"/>
    <property type="molecule type" value="Genomic_DNA"/>
</dbReference>
<accession>A0A6A3CBH6</accession>
<reference evidence="12" key="1">
    <citation type="submission" date="2019-09" db="EMBL/GenBank/DDBJ databases">
        <title>Draft genome information of white flower Hibiscus syriacus.</title>
        <authorList>
            <person name="Kim Y.-M."/>
        </authorList>
    </citation>
    <scope>NUCLEOTIDE SEQUENCE [LARGE SCALE GENOMIC DNA]</scope>
    <source>
        <strain evidence="12">YM2019G1</strain>
    </source>
</reference>
<comment type="similarity">
    <text evidence="2 9">Belongs to the cytochrome P450 family.</text>
</comment>
<evidence type="ECO:0000256" key="10">
    <source>
        <dbReference type="SAM" id="Phobius"/>
    </source>
</evidence>
<dbReference type="FunFam" id="1.10.630.10:FF:000011">
    <property type="entry name" value="Cytochrome P450 83B1"/>
    <property type="match status" value="1"/>
</dbReference>
<comment type="caution">
    <text evidence="12">The sequence shown here is derived from an EMBL/GenBank/DDBJ whole genome shotgun (WGS) entry which is preliminary data.</text>
</comment>
<evidence type="ECO:0000256" key="7">
    <source>
        <dbReference type="ARBA" id="ARBA00023033"/>
    </source>
</evidence>
<dbReference type="SUPFAM" id="SSF48264">
    <property type="entry name" value="Cytochrome P450"/>
    <property type="match status" value="1"/>
</dbReference>
<keyword evidence="10" id="KW-0472">Membrane</keyword>
<dbReference type="Pfam" id="PF00067">
    <property type="entry name" value="p450"/>
    <property type="match status" value="1"/>
</dbReference>
<evidence type="ECO:0000256" key="2">
    <source>
        <dbReference type="ARBA" id="ARBA00010617"/>
    </source>
</evidence>
<feature type="chain" id="PRO_5025618756" evidence="11">
    <location>
        <begin position="26"/>
        <end position="511"/>
    </location>
</feature>
<dbReference type="GO" id="GO:0004497">
    <property type="term" value="F:monooxygenase activity"/>
    <property type="evidence" value="ECO:0007669"/>
    <property type="project" value="UniProtKB-KW"/>
</dbReference>
<evidence type="ECO:0000256" key="5">
    <source>
        <dbReference type="ARBA" id="ARBA00023002"/>
    </source>
</evidence>
<name>A0A6A3CBH6_HIBSY</name>
<dbReference type="PRINTS" id="PR00385">
    <property type="entry name" value="P450"/>
</dbReference>
<evidence type="ECO:0000313" key="12">
    <source>
        <dbReference type="EMBL" id="KAE8724532.1"/>
    </source>
</evidence>
<dbReference type="PANTHER" id="PTHR47955">
    <property type="entry name" value="CYTOCHROME P450 FAMILY 71 PROTEIN"/>
    <property type="match status" value="1"/>
</dbReference>
<keyword evidence="11" id="KW-0732">Signal</keyword>
<keyword evidence="7 9" id="KW-0503">Monooxygenase</keyword>
<sequence length="511" mass="57761">MGLFTSLVWLPFLLLPLLLLLKKKTDQVNKEPKNLPPSPPKLPVIGNLHQLGALPHKSLCQLALKYGPIMLLHLGRMPVLIVSSADAAKEVLKVNDLACCSRPKLAGPGRLTYNYLDIAFSPYSEYWRELRKICVLEVFSVKRVKSFRFVREEEVGSLMDSISQLASSSPTDPVNVTEKVFALSGSIIFRTAFGKTFRGSEFNRAKFNDLVHDVATVVGTFSYDECFPGFGWIIDRIRGHNGRVEGVFRKLDALYQQLIDDHLKPGRAKHEDDIIDVMLGIEKEQIEEHGHRAWLTKNHIKAVLLNMFLGGIETSALTVIWAMAELLRKPTLMKKAQDEVRGIVGKKGRVEETDLDQLQYHKMIIKETLRLHPPAPLLITREAISHFKLNNYDIDTGTLIQINVWGIARDSNYWRNPEEFCPERFIDNTTDFKGQNFELLPFGGGRRVCPGIYMGTVTSELFLANLLYCFDWCLPDGMTEADINMEEQDGQCVTLAKKTPLLLVPLPSLLT</sequence>
<dbReference type="InterPro" id="IPR017972">
    <property type="entry name" value="Cyt_P450_CS"/>
</dbReference>
<keyword evidence="10" id="KW-0812">Transmembrane</keyword>
<evidence type="ECO:0000256" key="8">
    <source>
        <dbReference type="PIRSR" id="PIRSR602401-1"/>
    </source>
</evidence>
<evidence type="ECO:0000256" key="1">
    <source>
        <dbReference type="ARBA" id="ARBA00001971"/>
    </source>
</evidence>
<dbReference type="Proteomes" id="UP000436088">
    <property type="component" value="Unassembled WGS sequence"/>
</dbReference>
<keyword evidence="10" id="KW-1133">Transmembrane helix</keyword>
<proteinExistence type="inferred from homology"/>
<dbReference type="InterPro" id="IPR036396">
    <property type="entry name" value="Cyt_P450_sf"/>
</dbReference>
<dbReference type="OrthoDB" id="2789670at2759"/>
<comment type="cofactor">
    <cofactor evidence="1 8">
        <name>heme</name>
        <dbReference type="ChEBI" id="CHEBI:30413"/>
    </cofactor>
</comment>
<keyword evidence="4 8" id="KW-0479">Metal-binding</keyword>
<evidence type="ECO:0000256" key="11">
    <source>
        <dbReference type="SAM" id="SignalP"/>
    </source>
</evidence>
<dbReference type="GO" id="GO:0005506">
    <property type="term" value="F:iron ion binding"/>
    <property type="evidence" value="ECO:0007669"/>
    <property type="project" value="InterPro"/>
</dbReference>
<dbReference type="GO" id="GO:0016705">
    <property type="term" value="F:oxidoreductase activity, acting on paired donors, with incorporation or reduction of molecular oxygen"/>
    <property type="evidence" value="ECO:0007669"/>
    <property type="project" value="InterPro"/>
</dbReference>
<evidence type="ECO:0000313" key="13">
    <source>
        <dbReference type="Proteomes" id="UP000436088"/>
    </source>
</evidence>
<evidence type="ECO:0000256" key="9">
    <source>
        <dbReference type="RuleBase" id="RU000461"/>
    </source>
</evidence>
<evidence type="ECO:0000256" key="4">
    <source>
        <dbReference type="ARBA" id="ARBA00022723"/>
    </source>
</evidence>
<keyword evidence="13" id="KW-1185">Reference proteome</keyword>
<protein>
    <submittedName>
        <fullName evidence="12">Cytochrome P450 71B35</fullName>
    </submittedName>
</protein>
<dbReference type="InterPro" id="IPR002401">
    <property type="entry name" value="Cyt_P450_E_grp-I"/>
</dbReference>
<dbReference type="GO" id="GO:0020037">
    <property type="term" value="F:heme binding"/>
    <property type="evidence" value="ECO:0007669"/>
    <property type="project" value="InterPro"/>
</dbReference>
<keyword evidence="5 9" id="KW-0560">Oxidoreductase</keyword>
<dbReference type="PANTHER" id="PTHR47955:SF19">
    <property type="entry name" value="CYTOCHROME P450 71A9-LIKE ISOFORM X1"/>
    <property type="match status" value="1"/>
</dbReference>
<feature type="binding site" description="axial binding residue" evidence="8">
    <location>
        <position position="449"/>
    </location>
    <ligand>
        <name>heme</name>
        <dbReference type="ChEBI" id="CHEBI:30413"/>
    </ligand>
    <ligandPart>
        <name>Fe</name>
        <dbReference type="ChEBI" id="CHEBI:18248"/>
    </ligandPart>
</feature>
<dbReference type="InterPro" id="IPR001128">
    <property type="entry name" value="Cyt_P450"/>
</dbReference>
<dbReference type="PRINTS" id="PR00463">
    <property type="entry name" value="EP450I"/>
</dbReference>